<evidence type="ECO:0000259" key="6">
    <source>
        <dbReference type="Pfam" id="PF13870"/>
    </source>
</evidence>
<dbReference type="OMA" id="QTQHIHE"/>
<dbReference type="GO" id="GO:0005930">
    <property type="term" value="C:axoneme"/>
    <property type="evidence" value="ECO:0007669"/>
    <property type="project" value="TreeGrafter"/>
</dbReference>
<organism evidence="7 8">
    <name type="scientific">Lucilia cuprina</name>
    <name type="common">Green bottle fly</name>
    <name type="synonym">Australian sheep blowfly</name>
    <dbReference type="NCBI Taxonomy" id="7375"/>
    <lineage>
        <taxon>Eukaryota</taxon>
        <taxon>Metazoa</taxon>
        <taxon>Ecdysozoa</taxon>
        <taxon>Arthropoda</taxon>
        <taxon>Hexapoda</taxon>
        <taxon>Insecta</taxon>
        <taxon>Pterygota</taxon>
        <taxon>Neoptera</taxon>
        <taxon>Endopterygota</taxon>
        <taxon>Diptera</taxon>
        <taxon>Brachycera</taxon>
        <taxon>Muscomorpha</taxon>
        <taxon>Oestroidea</taxon>
        <taxon>Calliphoridae</taxon>
        <taxon>Luciliinae</taxon>
        <taxon>Lucilia</taxon>
    </lineage>
</organism>
<evidence type="ECO:0000256" key="2">
    <source>
        <dbReference type="ARBA" id="ARBA00023054"/>
    </source>
</evidence>
<evidence type="ECO:0000256" key="1">
    <source>
        <dbReference type="ARBA" id="ARBA00004138"/>
    </source>
</evidence>
<dbReference type="GO" id="GO:0060271">
    <property type="term" value="P:cilium assembly"/>
    <property type="evidence" value="ECO:0007669"/>
    <property type="project" value="TreeGrafter"/>
</dbReference>
<feature type="compositionally biased region" description="Low complexity" evidence="5">
    <location>
        <begin position="1"/>
        <end position="12"/>
    </location>
</feature>
<feature type="compositionally biased region" description="Acidic residues" evidence="5">
    <location>
        <begin position="15"/>
        <end position="26"/>
    </location>
</feature>
<dbReference type="InterPro" id="IPR051885">
    <property type="entry name" value="CC_CF"/>
</dbReference>
<evidence type="ECO:0000256" key="4">
    <source>
        <dbReference type="SAM" id="Coils"/>
    </source>
</evidence>
<evidence type="ECO:0000313" key="7">
    <source>
        <dbReference type="EMBL" id="KNC27554.1"/>
    </source>
</evidence>
<feature type="region of interest" description="Disordered" evidence="5">
    <location>
        <begin position="1"/>
        <end position="35"/>
    </location>
</feature>
<comment type="subcellular location">
    <subcellularLocation>
        <location evidence="1">Cell projection</location>
        <location evidence="1">Cilium</location>
    </subcellularLocation>
</comment>
<dbReference type="OrthoDB" id="10254794at2759"/>
<feature type="domain" description="CCDC113/CCDC96 coiled-coil" evidence="6">
    <location>
        <begin position="256"/>
        <end position="431"/>
    </location>
</feature>
<name>A0A0L0C809_LUCCU</name>
<sequence>MRGSASSSSSSSEEQKEDDEIYEDDEGSVKDLSQESEILLPKDMLDLEEDVKKPAAIEDTLETFLELEIETEVVQAEEIDWEALAREEEALRIQQNTQNFLNELINKAVEMAEYVSPERILKLNLDKRKLLMELAARYSNYLTEKSCCEFLNRQIVQHFRRKKTFRPITEDNQKTVQQDKQKLYFAKKRLDEILAREVKLLSSSTNVQTELREQYDTLKKKLEEQIQIFEGKVRKYLIRESWPKLNGIIEQLLLKMGKYRKEVSEVRFTLFLKQHTQARLTQLLTKLEDLGNGLNMKDFSHLQAENQALDKKIEERNAELNKLHLRCHKDLHTLAHYKEKQQMLCTNITIQTSVLDALLENKHMLREHLYALKLQRNRISSQIKKLSSQGGLLDKPALMFDYDHTVDRCREQREIVNRLRQTMHLIQRKIDEIVKHCSHDILFN</sequence>
<comment type="caution">
    <text evidence="7">The sequence shown here is derived from an EMBL/GenBank/DDBJ whole genome shotgun (WGS) entry which is preliminary data.</text>
</comment>
<feature type="coiled-coil region" evidence="4">
    <location>
        <begin position="299"/>
        <end position="326"/>
    </location>
</feature>
<evidence type="ECO:0000256" key="3">
    <source>
        <dbReference type="ARBA" id="ARBA00023273"/>
    </source>
</evidence>
<gene>
    <name evidence="7" type="ORF">FF38_10587</name>
</gene>
<dbReference type="GO" id="GO:0036064">
    <property type="term" value="C:ciliary basal body"/>
    <property type="evidence" value="ECO:0007669"/>
    <property type="project" value="TreeGrafter"/>
</dbReference>
<dbReference type="STRING" id="7375.A0A0L0C809"/>
<feature type="coiled-coil region" evidence="4">
    <location>
        <begin position="208"/>
        <end position="239"/>
    </location>
</feature>
<proteinExistence type="predicted"/>
<accession>A0A0L0C809</accession>
<keyword evidence="2 4" id="KW-0175">Coiled coil</keyword>
<reference evidence="7 8" key="1">
    <citation type="journal article" date="2015" name="Nat. Commun.">
        <title>Lucilia cuprina genome unlocks parasitic fly biology to underpin future interventions.</title>
        <authorList>
            <person name="Anstead C.A."/>
            <person name="Korhonen P.K."/>
            <person name="Young N.D."/>
            <person name="Hall R.S."/>
            <person name="Jex A.R."/>
            <person name="Murali S.C."/>
            <person name="Hughes D.S."/>
            <person name="Lee S.F."/>
            <person name="Perry T."/>
            <person name="Stroehlein A.J."/>
            <person name="Ansell B.R."/>
            <person name="Breugelmans B."/>
            <person name="Hofmann A."/>
            <person name="Qu J."/>
            <person name="Dugan S."/>
            <person name="Lee S.L."/>
            <person name="Chao H."/>
            <person name="Dinh H."/>
            <person name="Han Y."/>
            <person name="Doddapaneni H.V."/>
            <person name="Worley K.C."/>
            <person name="Muzny D.M."/>
            <person name="Ioannidis P."/>
            <person name="Waterhouse R.M."/>
            <person name="Zdobnov E.M."/>
            <person name="James P.J."/>
            <person name="Bagnall N.H."/>
            <person name="Kotze A.C."/>
            <person name="Gibbs R.A."/>
            <person name="Richards S."/>
            <person name="Batterham P."/>
            <person name="Gasser R.B."/>
        </authorList>
    </citation>
    <scope>NUCLEOTIDE SEQUENCE [LARGE SCALE GENOMIC DNA]</scope>
    <source>
        <strain evidence="7 8">LS</strain>
        <tissue evidence="7">Full body</tissue>
    </source>
</reference>
<dbReference type="PANTHER" id="PTHR15654:SF1">
    <property type="entry name" value="COILED-COIL DOMAIN-CONTAINING PROTEIN 96"/>
    <property type="match status" value="1"/>
</dbReference>
<dbReference type="EMBL" id="JRES01000884">
    <property type="protein sequence ID" value="KNC27554.1"/>
    <property type="molecule type" value="Genomic_DNA"/>
</dbReference>
<dbReference type="PANTHER" id="PTHR15654">
    <property type="entry name" value="COILED-COIL DOMAIN-CONTAINING PROTEIN 113-RELATED"/>
    <property type="match status" value="1"/>
</dbReference>
<dbReference type="AlphaFoldDB" id="A0A0L0C809"/>
<protein>
    <recommendedName>
        <fullName evidence="6">CCDC113/CCDC96 coiled-coil domain-containing protein</fullName>
    </recommendedName>
</protein>
<dbReference type="InterPro" id="IPR025254">
    <property type="entry name" value="CCDC113/CCDC96_CC"/>
</dbReference>
<dbReference type="Pfam" id="PF13870">
    <property type="entry name" value="CCDC113_CCDC96_CC"/>
    <property type="match status" value="1"/>
</dbReference>
<dbReference type="Proteomes" id="UP000037069">
    <property type="component" value="Unassembled WGS sequence"/>
</dbReference>
<evidence type="ECO:0000313" key="8">
    <source>
        <dbReference type="Proteomes" id="UP000037069"/>
    </source>
</evidence>
<evidence type="ECO:0000256" key="5">
    <source>
        <dbReference type="SAM" id="MobiDB-lite"/>
    </source>
</evidence>
<keyword evidence="3" id="KW-0966">Cell projection</keyword>
<keyword evidence="8" id="KW-1185">Reference proteome</keyword>